<reference evidence="1 2" key="1">
    <citation type="submission" date="2020-07" db="EMBL/GenBank/DDBJ databases">
        <authorList>
            <person name="Feng X."/>
        </authorList>
    </citation>
    <scope>NUCLEOTIDE SEQUENCE [LARGE SCALE GENOMIC DNA]</scope>
    <source>
        <strain evidence="1 2">JCM14086</strain>
    </source>
</reference>
<dbReference type="Pfam" id="PF13365">
    <property type="entry name" value="Trypsin_2"/>
    <property type="match status" value="1"/>
</dbReference>
<accession>A0A7X1AWJ9</accession>
<proteinExistence type="predicted"/>
<dbReference type="InterPro" id="IPR043504">
    <property type="entry name" value="Peptidase_S1_PA_chymotrypsin"/>
</dbReference>
<dbReference type="AlphaFoldDB" id="A0A7X1AWJ9"/>
<sequence>MSARGIFDRFIRRPLILGGLFMVVCLRGEEETYSEWTGIDGRTLEARINFVEKGLVRMERVDGVVFDIPIERFAEKDRSKILAWKPPQIEVPEADDAVLVLETENGRGSGFLVQSMGEVWVYTNQHVIGDASSVRAMDTHGNEIELGRLEIAKDRDIARFRTSTNRGLELSSGTKTGEKIVVFGNSQGTGVITRSKGEVLGISWKTVEVSAEIVSGNSGGPVMTEEGEVLGISTYVQFGEYSADRTVEDTRYEKPRRFALRLDRPIDFVEVTRWDYEQVYNTLHEHFSVFDESFAFAMTILSDPTGRVMTGNFDSSEVVKIAEDHNDDVARIPGLASSGISYRSKVRKISSRFIDTLEDAYRVGENSLKEARFSLRDERFGWFQSQIKEREEMQAGLKQEVERVENSFN</sequence>
<evidence type="ECO:0000313" key="2">
    <source>
        <dbReference type="Proteomes" id="UP000525652"/>
    </source>
</evidence>
<gene>
    <name evidence="1" type="ORF">H5P30_05865</name>
</gene>
<dbReference type="SUPFAM" id="SSF50494">
    <property type="entry name" value="Trypsin-like serine proteases"/>
    <property type="match status" value="1"/>
</dbReference>
<name>A0A7X1AWJ9_9BACT</name>
<keyword evidence="2" id="KW-1185">Reference proteome</keyword>
<organism evidence="1 2">
    <name type="scientific">Puniceicoccus vermicola</name>
    <dbReference type="NCBI Taxonomy" id="388746"/>
    <lineage>
        <taxon>Bacteria</taxon>
        <taxon>Pseudomonadati</taxon>
        <taxon>Verrucomicrobiota</taxon>
        <taxon>Opitutia</taxon>
        <taxon>Puniceicoccales</taxon>
        <taxon>Puniceicoccaceae</taxon>
        <taxon>Puniceicoccus</taxon>
    </lineage>
</organism>
<evidence type="ECO:0000313" key="1">
    <source>
        <dbReference type="EMBL" id="MBC2601298.1"/>
    </source>
</evidence>
<protein>
    <submittedName>
        <fullName evidence="1">Trypsin-like peptidase domain-containing protein</fullName>
    </submittedName>
</protein>
<dbReference type="EMBL" id="JACHVA010000052">
    <property type="protein sequence ID" value="MBC2601298.1"/>
    <property type="molecule type" value="Genomic_DNA"/>
</dbReference>
<dbReference type="RefSeq" id="WP_185692016.1">
    <property type="nucleotide sequence ID" value="NZ_JACHVA010000052.1"/>
</dbReference>
<dbReference type="InterPro" id="IPR009003">
    <property type="entry name" value="Peptidase_S1_PA"/>
</dbReference>
<comment type="caution">
    <text evidence="1">The sequence shown here is derived from an EMBL/GenBank/DDBJ whole genome shotgun (WGS) entry which is preliminary data.</text>
</comment>
<dbReference type="Gene3D" id="2.40.10.10">
    <property type="entry name" value="Trypsin-like serine proteases"/>
    <property type="match status" value="2"/>
</dbReference>
<dbReference type="Proteomes" id="UP000525652">
    <property type="component" value="Unassembled WGS sequence"/>
</dbReference>